<dbReference type="InterPro" id="IPR000600">
    <property type="entry name" value="ROK"/>
</dbReference>
<dbReference type="InterPro" id="IPR043129">
    <property type="entry name" value="ATPase_NBD"/>
</dbReference>
<dbReference type="AlphaFoldDB" id="A0A428Z5U4"/>
<gene>
    <name evidence="2" type="ORF">DMH04_25845</name>
</gene>
<reference evidence="2 3" key="1">
    <citation type="submission" date="2018-05" db="EMBL/GenBank/DDBJ databases">
        <title>Evolution of GPA BGCs.</title>
        <authorList>
            <person name="Waglechner N."/>
            <person name="Wright G.D."/>
        </authorList>
    </citation>
    <scope>NUCLEOTIDE SEQUENCE [LARGE SCALE GENOMIC DNA]</scope>
    <source>
        <strain evidence="2 3">A82846</strain>
    </source>
</reference>
<protein>
    <recommendedName>
        <fullName evidence="4">Glucokinase</fullName>
    </recommendedName>
</protein>
<name>A0A428Z5U4_KIBAR</name>
<dbReference type="Gene3D" id="3.30.420.40">
    <property type="match status" value="2"/>
</dbReference>
<dbReference type="PROSITE" id="PS01125">
    <property type="entry name" value="ROK"/>
    <property type="match status" value="1"/>
</dbReference>
<evidence type="ECO:0008006" key="4">
    <source>
        <dbReference type="Google" id="ProtNLM"/>
    </source>
</evidence>
<accession>A0A428Z5U4</accession>
<dbReference type="SUPFAM" id="SSF53067">
    <property type="entry name" value="Actin-like ATPase domain"/>
    <property type="match status" value="1"/>
</dbReference>
<proteinExistence type="inferred from homology"/>
<dbReference type="Pfam" id="PF00480">
    <property type="entry name" value="ROK"/>
    <property type="match status" value="1"/>
</dbReference>
<comment type="caution">
    <text evidence="2">The sequence shown here is derived from an EMBL/GenBank/DDBJ whole genome shotgun (WGS) entry which is preliminary data.</text>
</comment>
<dbReference type="InterPro" id="IPR049874">
    <property type="entry name" value="ROK_cs"/>
</dbReference>
<sequence length="313" mass="31767">MPGRDSDALDRLDTDLHPHCHDREYPVSWLGVDIGGTKIQLVRCDDDLRVLDSRRAESPPGKILATAIAMAAELAEGAQGIGIGAAGVIDPSGAVAATTEVFPGWEGTNLTEIVSRELGLPLVVDNDANAFLHGEATAGAARGYKHAFGITVGTGIGGALISDGVLLRGASGGAGEIGHTPGFGNEPCTCGARGHLESVASGLSISRRYGRDISAGQVAERARLGDPEARQVFDEAGVALGQAIAVVATVLDSQIAVLGGGVIGSWDLLEPTCRATVQATVLPTNADLLIEPAQLGDYAVAIGAAALAAAQVS</sequence>
<dbReference type="OrthoDB" id="9810372at2"/>
<evidence type="ECO:0000313" key="2">
    <source>
        <dbReference type="EMBL" id="RSM82233.1"/>
    </source>
</evidence>
<dbReference type="PANTHER" id="PTHR18964:SF169">
    <property type="entry name" value="N-ACETYLMANNOSAMINE KINASE"/>
    <property type="match status" value="1"/>
</dbReference>
<dbReference type="PANTHER" id="PTHR18964">
    <property type="entry name" value="ROK (REPRESSOR, ORF, KINASE) FAMILY"/>
    <property type="match status" value="1"/>
</dbReference>
<organism evidence="2 3">
    <name type="scientific">Kibdelosporangium aridum</name>
    <dbReference type="NCBI Taxonomy" id="2030"/>
    <lineage>
        <taxon>Bacteria</taxon>
        <taxon>Bacillati</taxon>
        <taxon>Actinomycetota</taxon>
        <taxon>Actinomycetes</taxon>
        <taxon>Pseudonocardiales</taxon>
        <taxon>Pseudonocardiaceae</taxon>
        <taxon>Kibdelosporangium</taxon>
    </lineage>
</organism>
<comment type="similarity">
    <text evidence="1">Belongs to the ROK (NagC/XylR) family.</text>
</comment>
<evidence type="ECO:0000313" key="3">
    <source>
        <dbReference type="Proteomes" id="UP000287547"/>
    </source>
</evidence>
<dbReference type="EMBL" id="QHKI01000023">
    <property type="protein sequence ID" value="RSM82233.1"/>
    <property type="molecule type" value="Genomic_DNA"/>
</dbReference>
<dbReference type="Proteomes" id="UP000287547">
    <property type="component" value="Unassembled WGS sequence"/>
</dbReference>
<evidence type="ECO:0000256" key="1">
    <source>
        <dbReference type="ARBA" id="ARBA00006479"/>
    </source>
</evidence>